<dbReference type="GO" id="GO:0004609">
    <property type="term" value="F:phosphatidylserine decarboxylase activity"/>
    <property type="evidence" value="ECO:0007669"/>
    <property type="project" value="UniProtKB-EC"/>
</dbReference>
<dbReference type="HAMAP" id="MF_00663">
    <property type="entry name" value="PS_decarb_PSD_B_type2"/>
    <property type="match status" value="1"/>
</dbReference>
<evidence type="ECO:0000256" key="7">
    <source>
        <dbReference type="ARBA" id="ARBA00023209"/>
    </source>
</evidence>
<keyword evidence="13" id="KW-1185">Reference proteome</keyword>
<dbReference type="InterPro" id="IPR033177">
    <property type="entry name" value="PSD-B"/>
</dbReference>
<reference evidence="12 13" key="1">
    <citation type="submission" date="2020-01" db="EMBL/GenBank/DDBJ databases">
        <title>Draft genome sequence of Cand. Neptunochlamydia vexilliferae K9.</title>
        <authorList>
            <person name="Schulz F."/>
            <person name="Koestlbacher S."/>
            <person name="Wascher F."/>
            <person name="Pizzetti I."/>
            <person name="Horn M."/>
        </authorList>
    </citation>
    <scope>NUCLEOTIDE SEQUENCE [LARGE SCALE GENOMIC DNA]</scope>
    <source>
        <strain evidence="12 13">K9</strain>
    </source>
</reference>
<evidence type="ECO:0000256" key="1">
    <source>
        <dbReference type="ARBA" id="ARBA00005189"/>
    </source>
</evidence>
<organism evidence="12 13">
    <name type="scientific">Candidatus Neptunichlamydia vexilliferae</name>
    <dbReference type="NCBI Taxonomy" id="1651774"/>
    <lineage>
        <taxon>Bacteria</taxon>
        <taxon>Pseudomonadati</taxon>
        <taxon>Chlamydiota</taxon>
        <taxon>Chlamydiia</taxon>
        <taxon>Parachlamydiales</taxon>
        <taxon>Simkaniaceae</taxon>
        <taxon>Candidatus Neptunichlamydia</taxon>
    </lineage>
</organism>
<keyword evidence="5 11" id="KW-0472">Membrane</keyword>
<name>A0ABS0B1B6_9BACT</name>
<proteinExistence type="inferred from homology"/>
<evidence type="ECO:0000256" key="5">
    <source>
        <dbReference type="ARBA" id="ARBA00023136"/>
    </source>
</evidence>
<feature type="modified residue" description="Pyruvic acid (Ser); by autocatalysis" evidence="11">
    <location>
        <position position="276"/>
    </location>
</feature>
<dbReference type="Proteomes" id="UP001194714">
    <property type="component" value="Unassembled WGS sequence"/>
</dbReference>
<comment type="cofactor">
    <cofactor evidence="11">
        <name>pyruvate</name>
        <dbReference type="ChEBI" id="CHEBI:15361"/>
    </cofactor>
    <text evidence="11">Binds 1 pyruvoyl group covalently per subunit.</text>
</comment>
<dbReference type="NCBIfam" id="NF001941">
    <property type="entry name" value="PRK00723.1"/>
    <property type="match status" value="1"/>
</dbReference>
<evidence type="ECO:0000313" key="13">
    <source>
        <dbReference type="Proteomes" id="UP001194714"/>
    </source>
</evidence>
<gene>
    <name evidence="11" type="primary">psd</name>
    <name evidence="12" type="ORF">NEPTK9_001710</name>
</gene>
<sequence>MLPPLPKGRGIRIDILMNDITYRDRATGKLKKEKIYGKFFLETLYGNNIFSRLLLLPLFAHIPFFSKQYGKRQKRKKSRTKIIPFIRDFHVDVSEFADPIESFNSFNDFFIRKLKPKARPIKKGSDMVVFPADGRHLVFPNLEKVEGFYVKGQKFNLRSLLDNEELVEKYREGSMVISRLCPTDYHRYHFPCSGTPGKAKLINGPLFSVNPIALRKHFSILSENKRVITPVETTSFGTLLYIEVGATCVGSIQQTYTPEKPCKKGDEKGYFEFGGSCVILLFEPSKIIFDQDLVETSAQYIETYAKMGTSMGKKML</sequence>
<feature type="active site" description="Charge relay system; for autoendoproteolytic cleavage activity" evidence="11">
    <location>
        <position position="276"/>
    </location>
</feature>
<evidence type="ECO:0000256" key="2">
    <source>
        <dbReference type="ARBA" id="ARBA00022516"/>
    </source>
</evidence>
<comment type="similarity">
    <text evidence="11">Belongs to the phosphatidylserine decarboxylase family. PSD-B subfamily. Prokaryotic type II sub-subfamily.</text>
</comment>
<keyword evidence="2 11" id="KW-0444">Lipid biosynthesis</keyword>
<comment type="subunit">
    <text evidence="11">Heterodimer of a large membrane-associated beta subunit and a small pyruvoyl-containing alpha subunit.</text>
</comment>
<protein>
    <recommendedName>
        <fullName evidence="11">Phosphatidylserine decarboxylase proenzyme</fullName>
        <ecNumber evidence="11">4.1.1.65</ecNumber>
    </recommendedName>
    <component>
        <recommendedName>
            <fullName evidence="11">Phosphatidylserine decarboxylase alpha chain</fullName>
        </recommendedName>
    </component>
    <component>
        <recommendedName>
            <fullName evidence="11">Phosphatidylserine decarboxylase beta chain</fullName>
        </recommendedName>
    </component>
</protein>
<dbReference type="NCBIfam" id="TIGR00163">
    <property type="entry name" value="PS_decarb"/>
    <property type="match status" value="1"/>
</dbReference>
<feature type="active site" description="Charge relay system; for autoendoproteolytic cleavage activity" evidence="11">
    <location>
        <position position="189"/>
    </location>
</feature>
<comment type="catalytic activity">
    <reaction evidence="11">
        <text>a 1,2-diacyl-sn-glycero-3-phospho-L-serine + H(+) = a 1,2-diacyl-sn-glycero-3-phosphoethanolamine + CO2</text>
        <dbReference type="Rhea" id="RHEA:20828"/>
        <dbReference type="ChEBI" id="CHEBI:15378"/>
        <dbReference type="ChEBI" id="CHEBI:16526"/>
        <dbReference type="ChEBI" id="CHEBI:57262"/>
        <dbReference type="ChEBI" id="CHEBI:64612"/>
        <dbReference type="EC" id="4.1.1.65"/>
    </reaction>
</comment>
<dbReference type="InterPro" id="IPR033179">
    <property type="entry name" value="PSD_type2_pro"/>
</dbReference>
<feature type="active site" description="Charge relay system; for autoendoproteolytic cleavage activity" evidence="11">
    <location>
        <position position="133"/>
    </location>
</feature>
<dbReference type="RefSeq" id="WP_228547113.1">
    <property type="nucleotide sequence ID" value="NZ_JAAEJV010000087.1"/>
</dbReference>
<comment type="pathway">
    <text evidence="11">Phospholipid metabolism; phosphatidylethanolamine biosynthesis; phosphatidylethanolamine from CDP-diacylglycerol: step 2/2.</text>
</comment>
<keyword evidence="3 11" id="KW-0210">Decarboxylase</keyword>
<feature type="active site" description="Schiff-base intermediate with substrate; via pyruvic acid; for decarboxylase activity" evidence="11">
    <location>
        <position position="276"/>
    </location>
</feature>
<accession>A0ABS0B1B6</accession>
<comment type="PTM">
    <text evidence="11">Is synthesized initially as an inactive proenzyme. Formation of the active enzyme involves a self-maturation process in which the active site pyruvoyl group is generated from an internal serine residue via an autocatalytic post-translational modification. Two non-identical subunits are generated from the proenzyme in this reaction, and the pyruvate is formed at the N-terminus of the alpha chain, which is derived from the carboxyl end of the proenzyme. The autoendoproteolytic cleavage occurs by a canonical serine protease mechanism, in which the side chain hydroxyl group of the serine supplies its oxygen atom to form the C-terminus of the beta chain, while the remainder of the serine residue undergoes an oxidative deamination to produce ammonia and the pyruvoyl prosthetic group on the alpha chain. During this reaction, the Ser that is part of the protease active site of the proenzyme becomes the pyruvoyl prosthetic group, which constitutes an essential element of the active site of the mature decarboxylase.</text>
</comment>
<evidence type="ECO:0000256" key="9">
    <source>
        <dbReference type="ARBA" id="ARBA00023264"/>
    </source>
</evidence>
<dbReference type="PANTHER" id="PTHR10067:SF17">
    <property type="entry name" value="PHOSPHATIDYLSERINE DECARBOXYLASE PROENZYME 2"/>
    <property type="match status" value="1"/>
</dbReference>
<keyword evidence="11" id="KW-1003">Cell membrane</keyword>
<keyword evidence="10 11" id="KW-0670">Pyruvate</keyword>
<evidence type="ECO:0000256" key="4">
    <source>
        <dbReference type="ARBA" id="ARBA00023098"/>
    </source>
</evidence>
<keyword evidence="7 11" id="KW-0594">Phospholipid biosynthesis</keyword>
<feature type="chain" id="PRO_5044904081" description="Phosphatidylserine decarboxylase alpha chain" evidence="11">
    <location>
        <begin position="276"/>
        <end position="316"/>
    </location>
</feature>
<keyword evidence="6 11" id="KW-0865">Zymogen</keyword>
<evidence type="ECO:0000256" key="11">
    <source>
        <dbReference type="HAMAP-Rule" id="MF_00663"/>
    </source>
</evidence>
<dbReference type="PANTHER" id="PTHR10067">
    <property type="entry name" value="PHOSPHATIDYLSERINE DECARBOXYLASE"/>
    <property type="match status" value="1"/>
</dbReference>
<dbReference type="EC" id="4.1.1.65" evidence="11"/>
<feature type="chain" id="PRO_5044904080" description="Phosphatidylserine decarboxylase beta chain" evidence="11">
    <location>
        <begin position="1"/>
        <end position="275"/>
    </location>
</feature>
<comment type="caution">
    <text evidence="12">The sequence shown here is derived from an EMBL/GenBank/DDBJ whole genome shotgun (WGS) entry which is preliminary data.</text>
</comment>
<comment type="subcellular location">
    <subcellularLocation>
        <location evidence="11">Cell membrane</location>
        <topology evidence="11">Peripheral membrane protein</topology>
    </subcellularLocation>
</comment>
<keyword evidence="8 11" id="KW-0456">Lyase</keyword>
<dbReference type="InterPro" id="IPR003817">
    <property type="entry name" value="PS_Dcarbxylase"/>
</dbReference>
<keyword evidence="4 11" id="KW-0443">Lipid metabolism</keyword>
<dbReference type="EMBL" id="JAAEJV010000087">
    <property type="protein sequence ID" value="MBF5060179.1"/>
    <property type="molecule type" value="Genomic_DNA"/>
</dbReference>
<feature type="site" description="Cleavage (non-hydrolytic); by autocatalysis" evidence="11">
    <location>
        <begin position="275"/>
        <end position="276"/>
    </location>
</feature>
<comment type="function">
    <text evidence="11">Catalyzes the formation of phosphatidylethanolamine (PtdEtn) from phosphatidylserine (PtdSer).</text>
</comment>
<comment type="pathway">
    <text evidence="1">Lipid metabolism.</text>
</comment>
<evidence type="ECO:0000256" key="10">
    <source>
        <dbReference type="ARBA" id="ARBA00023317"/>
    </source>
</evidence>
<keyword evidence="9 11" id="KW-1208">Phospholipid metabolism</keyword>
<evidence type="ECO:0000313" key="12">
    <source>
        <dbReference type="EMBL" id="MBF5060179.1"/>
    </source>
</evidence>
<evidence type="ECO:0000256" key="3">
    <source>
        <dbReference type="ARBA" id="ARBA00022793"/>
    </source>
</evidence>
<dbReference type="Pfam" id="PF02666">
    <property type="entry name" value="PS_Dcarbxylase"/>
    <property type="match status" value="1"/>
</dbReference>
<evidence type="ECO:0000256" key="6">
    <source>
        <dbReference type="ARBA" id="ARBA00023145"/>
    </source>
</evidence>
<evidence type="ECO:0000256" key="8">
    <source>
        <dbReference type="ARBA" id="ARBA00023239"/>
    </source>
</evidence>